<accession>A0A3D9HJS2</accession>
<evidence type="ECO:0000256" key="7">
    <source>
        <dbReference type="RuleBase" id="RU369079"/>
    </source>
</evidence>
<gene>
    <name evidence="9" type="ORF">DFP90_10584</name>
</gene>
<keyword evidence="3 7" id="KW-0997">Cell inner membrane</keyword>
<evidence type="ECO:0000313" key="10">
    <source>
        <dbReference type="Proteomes" id="UP000256845"/>
    </source>
</evidence>
<dbReference type="GO" id="GO:0005886">
    <property type="term" value="C:plasma membrane"/>
    <property type="evidence" value="ECO:0007669"/>
    <property type="project" value="UniProtKB-SubCell"/>
</dbReference>
<feature type="transmembrane region" description="Helical" evidence="7">
    <location>
        <begin position="280"/>
        <end position="301"/>
    </location>
</feature>
<feature type="transmembrane region" description="Helical" evidence="7">
    <location>
        <begin position="403"/>
        <end position="427"/>
    </location>
</feature>
<evidence type="ECO:0000313" key="9">
    <source>
        <dbReference type="EMBL" id="RED49713.1"/>
    </source>
</evidence>
<keyword evidence="7" id="KW-0813">Transport</keyword>
<evidence type="ECO:0000256" key="2">
    <source>
        <dbReference type="ARBA" id="ARBA00022475"/>
    </source>
</evidence>
<comment type="similarity">
    <text evidence="7">Belongs to the TRAP transporter large permease family.</text>
</comment>
<dbReference type="PANTHER" id="PTHR33362:SF5">
    <property type="entry name" value="C4-DICARBOXYLATE TRAP TRANSPORTER LARGE PERMEASE PROTEIN DCTM"/>
    <property type="match status" value="1"/>
</dbReference>
<feature type="transmembrane region" description="Helical" evidence="7">
    <location>
        <begin position="59"/>
        <end position="79"/>
    </location>
</feature>
<feature type="transmembrane region" description="Helical" evidence="7">
    <location>
        <begin position="221"/>
        <end position="242"/>
    </location>
</feature>
<dbReference type="NCBIfam" id="TIGR00786">
    <property type="entry name" value="dctM"/>
    <property type="match status" value="1"/>
</dbReference>
<dbReference type="Pfam" id="PF06808">
    <property type="entry name" value="DctM"/>
    <property type="match status" value="1"/>
</dbReference>
<feature type="transmembrane region" description="Helical" evidence="7">
    <location>
        <begin position="99"/>
        <end position="120"/>
    </location>
</feature>
<dbReference type="PIRSF" id="PIRSF006066">
    <property type="entry name" value="HI0050"/>
    <property type="match status" value="1"/>
</dbReference>
<evidence type="ECO:0000256" key="6">
    <source>
        <dbReference type="ARBA" id="ARBA00023136"/>
    </source>
</evidence>
<name>A0A3D9HJS2_9PROT</name>
<dbReference type="InterPro" id="IPR004681">
    <property type="entry name" value="TRAP_DctM"/>
</dbReference>
<feature type="transmembrane region" description="Helical" evidence="7">
    <location>
        <begin position="321"/>
        <end position="350"/>
    </location>
</feature>
<feature type="transmembrane region" description="Helical" evidence="7">
    <location>
        <begin position="141"/>
        <end position="166"/>
    </location>
</feature>
<dbReference type="OrthoDB" id="9783448at2"/>
<keyword evidence="6 7" id="KW-0472">Membrane</keyword>
<keyword evidence="5 7" id="KW-1133">Transmembrane helix</keyword>
<keyword evidence="10" id="KW-1185">Reference proteome</keyword>
<evidence type="ECO:0000256" key="1">
    <source>
        <dbReference type="ARBA" id="ARBA00004429"/>
    </source>
</evidence>
<dbReference type="AlphaFoldDB" id="A0A3D9HJS2"/>
<keyword evidence="2" id="KW-1003">Cell membrane</keyword>
<feature type="transmembrane region" description="Helical" evidence="7">
    <location>
        <begin position="248"/>
        <end position="268"/>
    </location>
</feature>
<proteinExistence type="inferred from homology"/>
<dbReference type="EMBL" id="QRDW01000005">
    <property type="protein sequence ID" value="RED49713.1"/>
    <property type="molecule type" value="Genomic_DNA"/>
</dbReference>
<evidence type="ECO:0000256" key="5">
    <source>
        <dbReference type="ARBA" id="ARBA00022989"/>
    </source>
</evidence>
<dbReference type="Proteomes" id="UP000256845">
    <property type="component" value="Unassembled WGS sequence"/>
</dbReference>
<protein>
    <recommendedName>
        <fullName evidence="7">TRAP transporter large permease protein</fullName>
    </recommendedName>
</protein>
<feature type="domain" description="TRAP C4-dicarboxylate transport system permease DctM subunit" evidence="8">
    <location>
        <begin position="11"/>
        <end position="423"/>
    </location>
</feature>
<organism evidence="9 10">
    <name type="scientific">Aestuariispira insulae</name>
    <dbReference type="NCBI Taxonomy" id="1461337"/>
    <lineage>
        <taxon>Bacteria</taxon>
        <taxon>Pseudomonadati</taxon>
        <taxon>Pseudomonadota</taxon>
        <taxon>Alphaproteobacteria</taxon>
        <taxon>Rhodospirillales</taxon>
        <taxon>Kiloniellaceae</taxon>
        <taxon>Aestuariispira</taxon>
    </lineage>
</organism>
<feature type="transmembrane region" description="Helical" evidence="7">
    <location>
        <begin position="362"/>
        <end position="383"/>
    </location>
</feature>
<keyword evidence="4 7" id="KW-0812">Transmembrane</keyword>
<feature type="transmembrane region" description="Helical" evidence="7">
    <location>
        <begin position="6"/>
        <end position="39"/>
    </location>
</feature>
<comment type="subunit">
    <text evidence="7">The complex comprises the extracytoplasmic solute receptor protein and the two transmembrane proteins.</text>
</comment>
<evidence type="ECO:0000256" key="3">
    <source>
        <dbReference type="ARBA" id="ARBA00022519"/>
    </source>
</evidence>
<evidence type="ECO:0000259" key="8">
    <source>
        <dbReference type="Pfam" id="PF06808"/>
    </source>
</evidence>
<comment type="subcellular location">
    <subcellularLocation>
        <location evidence="1 7">Cell inner membrane</location>
        <topology evidence="1 7">Multi-pass membrane protein</topology>
    </subcellularLocation>
</comment>
<dbReference type="GO" id="GO:0022857">
    <property type="term" value="F:transmembrane transporter activity"/>
    <property type="evidence" value="ECO:0007669"/>
    <property type="project" value="UniProtKB-UniRule"/>
</dbReference>
<sequence length="433" mass="45692">MDPLLISGFLLIALLVFLASGIWVALALLGVGFIGITVFTSAPVGQVLASTVWGASNSWALAALPLFIWMGEILFRSRLSSDMFKGLSPWLGWLPGRLLHVNIIGCGIFAAVSGSSAATAATVGKMGIPELQKRGYDMNSVIGTLAGSGTLGLLIPPSIILIVYGVATDQSIARLFVAGILPGAMLVGLFMGYVIVWSLLNKDKVPDDNERMPLMEKIKATRSLAPVVILIGGVIGSIYSGIASPTDAAAVGVAIALFLSWIGGDLTWESFRDGLIGATRTSCMIALILAGAAFLTVAMAFTQIPSLLAEWIGGMGLSPFALLAVLTVFFVILGCFLDGISVVVLTTSVILPMVERVGIDTLWFGIFIVIVVEMSQITPPVGFNLFVLQGLTGRNILQIAKSALPFFLLMMVALGLIVFVPEIVTYLPDQMGR</sequence>
<dbReference type="InterPro" id="IPR010656">
    <property type="entry name" value="DctM"/>
</dbReference>
<feature type="transmembrane region" description="Helical" evidence="7">
    <location>
        <begin position="172"/>
        <end position="200"/>
    </location>
</feature>
<comment type="caution">
    <text evidence="9">The sequence shown here is derived from an EMBL/GenBank/DDBJ whole genome shotgun (WGS) entry which is preliminary data.</text>
</comment>
<dbReference type="RefSeq" id="WP_115936969.1">
    <property type="nucleotide sequence ID" value="NZ_QRDW01000005.1"/>
</dbReference>
<dbReference type="PANTHER" id="PTHR33362">
    <property type="entry name" value="SIALIC ACID TRAP TRANSPORTER PERMEASE PROTEIN SIAT-RELATED"/>
    <property type="match status" value="1"/>
</dbReference>
<evidence type="ECO:0000256" key="4">
    <source>
        <dbReference type="ARBA" id="ARBA00022692"/>
    </source>
</evidence>
<reference evidence="9 10" key="1">
    <citation type="submission" date="2018-07" db="EMBL/GenBank/DDBJ databases">
        <title>Genomic Encyclopedia of Type Strains, Phase III (KMG-III): the genomes of soil and plant-associated and newly described type strains.</title>
        <authorList>
            <person name="Whitman W."/>
        </authorList>
    </citation>
    <scope>NUCLEOTIDE SEQUENCE [LARGE SCALE GENOMIC DNA]</scope>
    <source>
        <strain evidence="9 10">CECT 8488</strain>
    </source>
</reference>
<comment type="function">
    <text evidence="7">Part of the tripartite ATP-independent periplasmic (TRAP) transport system.</text>
</comment>